<dbReference type="SUPFAM" id="SSF55424">
    <property type="entry name" value="FAD/NAD-linked reductases, dimerisation (C-terminal) domain"/>
    <property type="match status" value="1"/>
</dbReference>
<comment type="caution">
    <text evidence="21">The sequence shown here is derived from an EMBL/GenBank/DDBJ whole genome shotgun (WGS) entry which is preliminary data.</text>
</comment>
<feature type="binding site" evidence="16">
    <location>
        <position position="211"/>
    </location>
    <ligand>
        <name>NAD(+)</name>
        <dbReference type="ChEBI" id="CHEBI:57540"/>
    </ligand>
</feature>
<dbReference type="InterPro" id="IPR050151">
    <property type="entry name" value="Class-I_Pyr_Nuc-Dis_Oxidored"/>
</dbReference>
<dbReference type="PRINTS" id="PR00368">
    <property type="entry name" value="FADPNR"/>
</dbReference>
<evidence type="ECO:0000313" key="22">
    <source>
        <dbReference type="Proteomes" id="UP000242752"/>
    </source>
</evidence>
<dbReference type="InterPro" id="IPR004099">
    <property type="entry name" value="Pyr_nucl-diS_OxRdtase_dimer"/>
</dbReference>
<dbReference type="PROSITE" id="PS00076">
    <property type="entry name" value="PYRIDINE_REDOX_1"/>
    <property type="match status" value="1"/>
</dbReference>
<evidence type="ECO:0000256" key="16">
    <source>
        <dbReference type="PIRSR" id="PIRSR000350-3"/>
    </source>
</evidence>
<evidence type="ECO:0000256" key="3">
    <source>
        <dbReference type="ARBA" id="ARBA00004496"/>
    </source>
</evidence>
<keyword evidence="22" id="KW-1185">Reference proteome</keyword>
<comment type="function">
    <text evidence="1">Lipoamide dehydrogenase is a component of the alpha-ketoacid dehydrogenase complexes.</text>
</comment>
<evidence type="ECO:0000256" key="8">
    <source>
        <dbReference type="ARBA" id="ARBA00022630"/>
    </source>
</evidence>
<comment type="catalytic activity">
    <reaction evidence="14 18">
        <text>N(6)-[(R)-dihydrolipoyl]-L-lysyl-[protein] + NAD(+) = N(6)-[(R)-lipoyl]-L-lysyl-[protein] + NADH + H(+)</text>
        <dbReference type="Rhea" id="RHEA:15045"/>
        <dbReference type="Rhea" id="RHEA-COMP:10474"/>
        <dbReference type="Rhea" id="RHEA-COMP:10475"/>
        <dbReference type="ChEBI" id="CHEBI:15378"/>
        <dbReference type="ChEBI" id="CHEBI:57540"/>
        <dbReference type="ChEBI" id="CHEBI:57945"/>
        <dbReference type="ChEBI" id="CHEBI:83099"/>
        <dbReference type="ChEBI" id="CHEBI:83100"/>
        <dbReference type="EC" id="1.8.1.4"/>
    </reaction>
</comment>
<feature type="active site" description="Proton acceptor" evidence="15">
    <location>
        <position position="451"/>
    </location>
</feature>
<dbReference type="GO" id="GO:0005737">
    <property type="term" value="C:cytoplasm"/>
    <property type="evidence" value="ECO:0007669"/>
    <property type="project" value="UniProtKB-SubCell"/>
</dbReference>
<evidence type="ECO:0000313" key="21">
    <source>
        <dbReference type="EMBL" id="PNZ25582.1"/>
    </source>
</evidence>
<feature type="binding site" evidence="16">
    <location>
        <position position="275"/>
    </location>
    <ligand>
        <name>NAD(+)</name>
        <dbReference type="ChEBI" id="CHEBI:57540"/>
    </ligand>
</feature>
<keyword evidence="10 18" id="KW-0560">Oxidoreductase</keyword>
<evidence type="ECO:0000256" key="12">
    <source>
        <dbReference type="ARBA" id="ARBA00023157"/>
    </source>
</evidence>
<dbReference type="EC" id="1.8.1.4" evidence="5 18"/>
<dbReference type="Proteomes" id="UP000242752">
    <property type="component" value="Unassembled WGS sequence"/>
</dbReference>
<dbReference type="InterPro" id="IPR006258">
    <property type="entry name" value="Lipoamide_DH"/>
</dbReference>
<feature type="disulfide bond" description="Redox-active" evidence="17">
    <location>
        <begin position="43"/>
        <end position="48"/>
    </location>
</feature>
<keyword evidence="11 16" id="KW-0520">NAD</keyword>
<evidence type="ECO:0000256" key="15">
    <source>
        <dbReference type="PIRSR" id="PIRSR000350-2"/>
    </source>
</evidence>
<keyword evidence="13 18" id="KW-0676">Redox-active center</keyword>
<evidence type="ECO:0000259" key="19">
    <source>
        <dbReference type="Pfam" id="PF02852"/>
    </source>
</evidence>
<dbReference type="GO" id="GO:0050660">
    <property type="term" value="F:flavin adenine dinucleotide binding"/>
    <property type="evidence" value="ECO:0007669"/>
    <property type="project" value="InterPro"/>
</dbReference>
<dbReference type="GO" id="GO:0006103">
    <property type="term" value="P:2-oxoglutarate metabolic process"/>
    <property type="evidence" value="ECO:0007669"/>
    <property type="project" value="TreeGrafter"/>
</dbReference>
<evidence type="ECO:0000256" key="7">
    <source>
        <dbReference type="ARBA" id="ARBA00022490"/>
    </source>
</evidence>
<dbReference type="InterPro" id="IPR012999">
    <property type="entry name" value="Pyr_OxRdtase_I_AS"/>
</dbReference>
<dbReference type="PANTHER" id="PTHR22912:SF217">
    <property type="entry name" value="DIHYDROLIPOYL DEHYDROGENASE"/>
    <property type="match status" value="1"/>
</dbReference>
<comment type="miscellaneous">
    <text evidence="18">The active site is a redox-active disulfide bond.</text>
</comment>
<dbReference type="Pfam" id="PF02852">
    <property type="entry name" value="Pyr_redox_dim"/>
    <property type="match status" value="1"/>
</dbReference>
<feature type="binding site" evidence="16">
    <location>
        <begin position="188"/>
        <end position="195"/>
    </location>
    <ligand>
        <name>NAD(+)</name>
        <dbReference type="ChEBI" id="CHEBI:57540"/>
    </ligand>
</feature>
<evidence type="ECO:0000256" key="14">
    <source>
        <dbReference type="ARBA" id="ARBA00049187"/>
    </source>
</evidence>
<protein>
    <recommendedName>
        <fullName evidence="6 18">Dihydrolipoyl dehydrogenase</fullName>
        <ecNumber evidence="5 18">1.8.1.4</ecNumber>
    </recommendedName>
</protein>
<dbReference type="OrthoDB" id="9800167at2"/>
<sequence length="472" mass="50594">MAQEKYDLVVLGGGISGYSAAIRAAQLDKKVAIVEKSQLGGTCLHNGCIPTKSFLKSADTYQLIQHAEDYGISTSTPTFNFQKVQERKQRIVASMYSGLQMLIKQKKIDVFNGTGRLLGPSIFSPQSGTVSVTYEDGQSELLTNDYVLIATGSSPATLPFLPIDHQRIVTSDDLLAMTTLPNSIAIIGAGVIGLEFASFFSQIGVEVHVIEAADKIRINDSEAVSQQLQQSLSKRGVTFHTGVALSEDNVKVTDDAVTFELDDTITADMALVAIGRRANIADIGLSNTEVVVTEQQTIETNDYMQTKAPHIYASGDVIGQLQLAHVGAKEGVIAVEHMFQQVPIAIDYALMPRCIYTTPEVAAIGLSAEAAKVQGYDVKTVKAAFQTNGKAMIMSPGTPEGFAELIVDQADGSIIGASLIGQNVTEQINELSVLQFLNGSALELGMATHAHPSMAELLMELGLKYEKQAIHL</sequence>
<feature type="domain" description="Pyridine nucleotide-disulphide oxidoreductase dimerisation" evidence="19">
    <location>
        <begin position="351"/>
        <end position="460"/>
    </location>
</feature>
<gene>
    <name evidence="21" type="primary">lpdA</name>
    <name evidence="21" type="ORF">CD122_09665</name>
</gene>
<dbReference type="InterPro" id="IPR001100">
    <property type="entry name" value="Pyr_nuc-diS_OxRdtase"/>
</dbReference>
<dbReference type="SUPFAM" id="SSF51905">
    <property type="entry name" value="FAD/NAD(P)-binding domain"/>
    <property type="match status" value="1"/>
</dbReference>
<dbReference type="GO" id="GO:0016020">
    <property type="term" value="C:membrane"/>
    <property type="evidence" value="ECO:0007669"/>
    <property type="project" value="UniProtKB-SubCell"/>
</dbReference>
<evidence type="ECO:0000256" key="2">
    <source>
        <dbReference type="ARBA" id="ARBA00004170"/>
    </source>
</evidence>
<dbReference type="PRINTS" id="PR00411">
    <property type="entry name" value="PNDRDTASEI"/>
</dbReference>
<feature type="binding site" evidence="16">
    <location>
        <position position="52"/>
    </location>
    <ligand>
        <name>FAD</name>
        <dbReference type="ChEBI" id="CHEBI:57692"/>
    </ligand>
</feature>
<evidence type="ECO:0000256" key="9">
    <source>
        <dbReference type="ARBA" id="ARBA00022827"/>
    </source>
</evidence>
<evidence type="ECO:0000256" key="13">
    <source>
        <dbReference type="ARBA" id="ARBA00023284"/>
    </source>
</evidence>
<dbReference type="AlphaFoldDB" id="A0A2K3YJ08"/>
<feature type="binding site" evidence="16">
    <location>
        <begin position="151"/>
        <end position="153"/>
    </location>
    <ligand>
        <name>FAD</name>
        <dbReference type="ChEBI" id="CHEBI:57692"/>
    </ligand>
</feature>
<dbReference type="NCBIfam" id="TIGR01350">
    <property type="entry name" value="lipoamide_DH"/>
    <property type="match status" value="1"/>
</dbReference>
<dbReference type="PANTHER" id="PTHR22912">
    <property type="entry name" value="DISULFIDE OXIDOREDUCTASE"/>
    <property type="match status" value="1"/>
</dbReference>
<feature type="binding site" evidence="16">
    <location>
        <position position="115"/>
    </location>
    <ligand>
        <name>FAD</name>
        <dbReference type="ChEBI" id="CHEBI:57692"/>
    </ligand>
</feature>
<dbReference type="InterPro" id="IPR016156">
    <property type="entry name" value="FAD/NAD-linked_Rdtase_dimer_sf"/>
</dbReference>
<evidence type="ECO:0000256" key="17">
    <source>
        <dbReference type="PIRSR" id="PIRSR000350-4"/>
    </source>
</evidence>
<dbReference type="InterPro" id="IPR036188">
    <property type="entry name" value="FAD/NAD-bd_sf"/>
</dbReference>
<dbReference type="Gene3D" id="3.50.50.60">
    <property type="entry name" value="FAD/NAD(P)-binding domain"/>
    <property type="match status" value="2"/>
</dbReference>
<keyword evidence="7" id="KW-0963">Cytoplasm</keyword>
<dbReference type="GO" id="GO:0004148">
    <property type="term" value="F:dihydrolipoyl dehydrogenase (NADH) activity"/>
    <property type="evidence" value="ECO:0007669"/>
    <property type="project" value="UniProtKB-EC"/>
</dbReference>
<evidence type="ECO:0000256" key="10">
    <source>
        <dbReference type="ARBA" id="ARBA00023002"/>
    </source>
</evidence>
<keyword evidence="8 18" id="KW-0285">Flavoprotein</keyword>
<organism evidence="21 22">
    <name type="scientific">Staphylococcus rostri</name>
    <dbReference type="NCBI Taxonomy" id="522262"/>
    <lineage>
        <taxon>Bacteria</taxon>
        <taxon>Bacillati</taxon>
        <taxon>Bacillota</taxon>
        <taxon>Bacilli</taxon>
        <taxon>Bacillales</taxon>
        <taxon>Staphylococcaceae</taxon>
        <taxon>Staphylococcus</taxon>
    </lineage>
</organism>
<reference evidence="21 22" key="1">
    <citation type="submission" date="2017-08" db="EMBL/GenBank/DDBJ databases">
        <title>Draft genome sequences of 64 type strains of genus Staph aureus.</title>
        <authorList>
            <person name="Cole K."/>
            <person name="Golubchik T."/>
            <person name="Russell J."/>
            <person name="Foster D."/>
            <person name="Llewelyn M."/>
            <person name="Wilson D."/>
            <person name="Crook D."/>
            <person name="Paul J."/>
        </authorList>
    </citation>
    <scope>NUCLEOTIDE SEQUENCE [LARGE SCALE GENOMIC DNA]</scope>
    <source>
        <strain evidence="21 22">DSM 21968</strain>
    </source>
</reference>
<keyword evidence="9 16" id="KW-0274">FAD</keyword>
<dbReference type="InterPro" id="IPR023753">
    <property type="entry name" value="FAD/NAD-binding_dom"/>
</dbReference>
<comment type="cofactor">
    <cofactor evidence="16 18">
        <name>FAD</name>
        <dbReference type="ChEBI" id="CHEBI:57692"/>
    </cofactor>
    <text evidence="16 18">Binds 1 FAD per subunit.</text>
</comment>
<accession>A0A2K3YJ08</accession>
<feature type="domain" description="FAD/NAD(P)-binding" evidence="20">
    <location>
        <begin position="6"/>
        <end position="331"/>
    </location>
</feature>
<evidence type="ECO:0000256" key="18">
    <source>
        <dbReference type="RuleBase" id="RU003692"/>
    </source>
</evidence>
<evidence type="ECO:0000256" key="1">
    <source>
        <dbReference type="ARBA" id="ARBA00002052"/>
    </source>
</evidence>
<dbReference type="RefSeq" id="WP_103358771.1">
    <property type="nucleotide sequence ID" value="NZ_CP113107.1"/>
</dbReference>
<comment type="subcellular location">
    <subcellularLocation>
        <location evidence="3">Cytoplasm</location>
    </subcellularLocation>
    <subcellularLocation>
        <location evidence="2">Membrane</location>
        <topology evidence="2">Peripheral membrane protein</topology>
    </subcellularLocation>
</comment>
<evidence type="ECO:0000259" key="20">
    <source>
        <dbReference type="Pfam" id="PF07992"/>
    </source>
</evidence>
<evidence type="ECO:0000256" key="5">
    <source>
        <dbReference type="ARBA" id="ARBA00012608"/>
    </source>
</evidence>
<evidence type="ECO:0000256" key="4">
    <source>
        <dbReference type="ARBA" id="ARBA00007532"/>
    </source>
</evidence>
<dbReference type="FunFam" id="3.30.390.30:FF:000001">
    <property type="entry name" value="Dihydrolipoyl dehydrogenase"/>
    <property type="match status" value="1"/>
</dbReference>
<dbReference type="Gene3D" id="3.30.390.30">
    <property type="match status" value="1"/>
</dbReference>
<keyword evidence="12" id="KW-1015">Disulfide bond</keyword>
<proteinExistence type="inferred from homology"/>
<evidence type="ECO:0000256" key="11">
    <source>
        <dbReference type="ARBA" id="ARBA00023027"/>
    </source>
</evidence>
<name>A0A2K3YJ08_9STAP</name>
<keyword evidence="16" id="KW-0547">Nucleotide-binding</keyword>
<dbReference type="Pfam" id="PF07992">
    <property type="entry name" value="Pyr_redox_2"/>
    <property type="match status" value="1"/>
</dbReference>
<feature type="binding site" evidence="16">
    <location>
        <position position="316"/>
    </location>
    <ligand>
        <name>FAD</name>
        <dbReference type="ChEBI" id="CHEBI:57692"/>
    </ligand>
</feature>
<dbReference type="EMBL" id="PPRF01000073">
    <property type="protein sequence ID" value="PNZ25582.1"/>
    <property type="molecule type" value="Genomic_DNA"/>
</dbReference>
<evidence type="ECO:0000256" key="6">
    <source>
        <dbReference type="ARBA" id="ARBA00016961"/>
    </source>
</evidence>
<comment type="similarity">
    <text evidence="4 18">Belongs to the class-I pyridine nucleotide-disulfide oxidoreductase family.</text>
</comment>
<dbReference type="PIRSF" id="PIRSF000350">
    <property type="entry name" value="Mercury_reductase_MerA"/>
    <property type="match status" value="1"/>
</dbReference>